<keyword evidence="2" id="KW-1003">Cell membrane</keyword>
<dbReference type="InterPro" id="IPR000620">
    <property type="entry name" value="EamA_dom"/>
</dbReference>
<sequence>MDAIKPSRRQVLIACAGLTGTAFFWATNAVLSRAMVGEIPPISLAFWRWVTALIILAPLGLPAVIRQWPTVRRHWRAMVVLAAFSVGLFNTLLYVAAQTTTALNIGLMNASLPIALGLAAHFALGERLDAVRSLGIALGFLGLLTIITEAEPMRLLRLEFLPGDLVMLAAVASWSLFSVVLRRQAVPLTATAFLTVQIALGIPVVAPFYLIEISQVGLQLPTLQNAWVFLTVAVGPGLLAYAFWNNGVRTIGASPAALFLYLIPVFAAILGGIFLGERLAAFHVFGGALILAGLLLASRSRRGGSGTRP</sequence>
<dbReference type="InterPro" id="IPR037185">
    <property type="entry name" value="EmrE-like"/>
</dbReference>
<feature type="transmembrane region" description="Helical" evidence="6">
    <location>
        <begin position="160"/>
        <end position="181"/>
    </location>
</feature>
<reference evidence="8 9" key="1">
    <citation type="submission" date="2024-02" db="EMBL/GenBank/DDBJ databases">
        <title>New especies of Spiribacter isolated from saline water.</title>
        <authorList>
            <person name="Leon M.J."/>
            <person name="De La Haba R."/>
            <person name="Sanchez-Porro C."/>
            <person name="Ventosa A."/>
        </authorList>
    </citation>
    <scope>NUCLEOTIDE SEQUENCE [LARGE SCALE GENOMIC DNA]</scope>
    <source>
        <strain evidence="9">ag22IC6-196</strain>
    </source>
</reference>
<keyword evidence="5 6" id="KW-0472">Membrane</keyword>
<evidence type="ECO:0000256" key="4">
    <source>
        <dbReference type="ARBA" id="ARBA00022989"/>
    </source>
</evidence>
<comment type="caution">
    <text evidence="8">The sequence shown here is derived from an EMBL/GenBank/DDBJ whole genome shotgun (WGS) entry which is preliminary data.</text>
</comment>
<keyword evidence="4 6" id="KW-1133">Transmembrane helix</keyword>
<dbReference type="Pfam" id="PF00892">
    <property type="entry name" value="EamA"/>
    <property type="match status" value="2"/>
</dbReference>
<dbReference type="PANTHER" id="PTHR32322">
    <property type="entry name" value="INNER MEMBRANE TRANSPORTER"/>
    <property type="match status" value="1"/>
</dbReference>
<feature type="domain" description="EamA" evidence="7">
    <location>
        <begin position="18"/>
        <end position="147"/>
    </location>
</feature>
<feature type="transmembrane region" description="Helical" evidence="6">
    <location>
        <begin position="226"/>
        <end position="244"/>
    </location>
</feature>
<evidence type="ECO:0000259" key="7">
    <source>
        <dbReference type="Pfam" id="PF00892"/>
    </source>
</evidence>
<evidence type="ECO:0000256" key="5">
    <source>
        <dbReference type="ARBA" id="ARBA00023136"/>
    </source>
</evidence>
<accession>A0ABV3S2S0</accession>
<feature type="transmembrane region" description="Helical" evidence="6">
    <location>
        <begin position="46"/>
        <end position="65"/>
    </location>
</feature>
<evidence type="ECO:0000256" key="1">
    <source>
        <dbReference type="ARBA" id="ARBA00004651"/>
    </source>
</evidence>
<dbReference type="RefSeq" id="WP_148121885.1">
    <property type="nucleotide sequence ID" value="NZ_CP016382.1"/>
</dbReference>
<gene>
    <name evidence="8" type="ORF">V6X51_09585</name>
</gene>
<feature type="transmembrane region" description="Helical" evidence="6">
    <location>
        <begin position="188"/>
        <end position="211"/>
    </location>
</feature>
<feature type="transmembrane region" description="Helical" evidence="6">
    <location>
        <begin position="280"/>
        <end position="298"/>
    </location>
</feature>
<feature type="transmembrane region" description="Helical" evidence="6">
    <location>
        <begin position="103"/>
        <end position="124"/>
    </location>
</feature>
<evidence type="ECO:0000256" key="2">
    <source>
        <dbReference type="ARBA" id="ARBA00022475"/>
    </source>
</evidence>
<dbReference type="SUPFAM" id="SSF103481">
    <property type="entry name" value="Multidrug resistance efflux transporter EmrE"/>
    <property type="match status" value="2"/>
</dbReference>
<feature type="transmembrane region" description="Helical" evidence="6">
    <location>
        <begin position="12"/>
        <end position="34"/>
    </location>
</feature>
<feature type="transmembrane region" description="Helical" evidence="6">
    <location>
        <begin position="77"/>
        <end position="97"/>
    </location>
</feature>
<proteinExistence type="predicted"/>
<protein>
    <submittedName>
        <fullName evidence="8">DMT family transporter</fullName>
    </submittedName>
</protein>
<keyword evidence="9" id="KW-1185">Reference proteome</keyword>
<keyword evidence="3 6" id="KW-0812">Transmembrane</keyword>
<feature type="transmembrane region" description="Helical" evidence="6">
    <location>
        <begin position="131"/>
        <end position="148"/>
    </location>
</feature>
<dbReference type="Proteomes" id="UP001556636">
    <property type="component" value="Unassembled WGS sequence"/>
</dbReference>
<feature type="transmembrane region" description="Helical" evidence="6">
    <location>
        <begin position="256"/>
        <end position="274"/>
    </location>
</feature>
<name>A0ABV3S2S0_9GAMM</name>
<organism evidence="8 9">
    <name type="scientific">Spiribacter roseus</name>
    <dbReference type="NCBI Taxonomy" id="1855875"/>
    <lineage>
        <taxon>Bacteria</taxon>
        <taxon>Pseudomonadati</taxon>
        <taxon>Pseudomonadota</taxon>
        <taxon>Gammaproteobacteria</taxon>
        <taxon>Chromatiales</taxon>
        <taxon>Ectothiorhodospiraceae</taxon>
        <taxon>Spiribacter</taxon>
    </lineage>
</organism>
<evidence type="ECO:0000313" key="8">
    <source>
        <dbReference type="EMBL" id="MEX0373678.1"/>
    </source>
</evidence>
<dbReference type="InterPro" id="IPR050638">
    <property type="entry name" value="AA-Vitamin_Transporters"/>
</dbReference>
<dbReference type="PANTHER" id="PTHR32322:SF18">
    <property type="entry name" value="S-ADENOSYLMETHIONINE_S-ADENOSYLHOMOCYSTEINE TRANSPORTER"/>
    <property type="match status" value="1"/>
</dbReference>
<feature type="domain" description="EamA" evidence="7">
    <location>
        <begin position="162"/>
        <end position="298"/>
    </location>
</feature>
<evidence type="ECO:0000256" key="6">
    <source>
        <dbReference type="SAM" id="Phobius"/>
    </source>
</evidence>
<comment type="subcellular location">
    <subcellularLocation>
        <location evidence="1">Cell membrane</location>
        <topology evidence="1">Multi-pass membrane protein</topology>
    </subcellularLocation>
</comment>
<evidence type="ECO:0000313" key="9">
    <source>
        <dbReference type="Proteomes" id="UP001556636"/>
    </source>
</evidence>
<dbReference type="EMBL" id="JBAKFG010000004">
    <property type="protein sequence ID" value="MEX0373678.1"/>
    <property type="molecule type" value="Genomic_DNA"/>
</dbReference>
<evidence type="ECO:0000256" key="3">
    <source>
        <dbReference type="ARBA" id="ARBA00022692"/>
    </source>
</evidence>